<name>G3IIY1_CRIGR</name>
<sequence length="407" mass="45099">MISSNWPYNSLSSSSASGRWRGGQQAISTPVLSRLAHMLQHGQNGQQLAEHLQLEAFQLLLWGHDSVDISSSGTARRPGDPSSHLLAEVVTSGSSVPMGDGRMTTGSRGSRLASPPPCETPSPGWRLHSTAHQNHHHALFLMCSSEEMSEDFSDSKIGSSGCLMASVLPSLFMDIASSRAWDRKITWDIGNISSCSNQEELWSSVKTAQSITPRVSFSGDTFWVDTITQEEDFSKEENITKEEAMNEKDIITQKPTITQEESVTEEVTINQGEDITQEATITQEEDMAPEVTMTLDETRTEEVTTADGVIMAQTETLTEEETLTEHEDIIQKATIILEVKMNQLVTLTREDSITQEEAITHGQPEDAGPASTHNQRIPSWKRVKKILVSCFRHLFCCLPPVKRRRTS</sequence>
<gene>
    <name evidence="2" type="ORF">I79_023809</name>
</gene>
<dbReference type="AlphaFoldDB" id="G3IIY1"/>
<proteinExistence type="predicted"/>
<evidence type="ECO:0000256" key="1">
    <source>
        <dbReference type="SAM" id="MobiDB-lite"/>
    </source>
</evidence>
<reference evidence="3" key="1">
    <citation type="journal article" date="2011" name="Nat. Biotechnol.">
        <title>The genomic sequence of the Chinese hamster ovary (CHO)-K1 cell line.</title>
        <authorList>
            <person name="Xu X."/>
            <person name="Nagarajan H."/>
            <person name="Lewis N.E."/>
            <person name="Pan S."/>
            <person name="Cai Z."/>
            <person name="Liu X."/>
            <person name="Chen W."/>
            <person name="Xie M."/>
            <person name="Wang W."/>
            <person name="Hammond S."/>
            <person name="Andersen M.R."/>
            <person name="Neff N."/>
            <person name="Passarelli B."/>
            <person name="Koh W."/>
            <person name="Fan H.C."/>
            <person name="Wang J."/>
            <person name="Gui Y."/>
            <person name="Lee K.H."/>
            <person name="Betenbaugh M.J."/>
            <person name="Quake S.R."/>
            <person name="Famili I."/>
            <person name="Palsson B.O."/>
            <person name="Wang J."/>
        </authorList>
    </citation>
    <scope>NUCLEOTIDE SEQUENCE [LARGE SCALE GENOMIC DNA]</scope>
    <source>
        <strain evidence="3">CHO K1 cell line</strain>
    </source>
</reference>
<accession>G3IIY1</accession>
<evidence type="ECO:0000313" key="2">
    <source>
        <dbReference type="EMBL" id="EGW12816.1"/>
    </source>
</evidence>
<dbReference type="EMBL" id="JH003143">
    <property type="protein sequence ID" value="EGW12816.1"/>
    <property type="molecule type" value="Genomic_DNA"/>
</dbReference>
<dbReference type="PaxDb" id="10029-XP_007615336.1"/>
<evidence type="ECO:0000313" key="3">
    <source>
        <dbReference type="Proteomes" id="UP000001075"/>
    </source>
</evidence>
<dbReference type="Proteomes" id="UP000001075">
    <property type="component" value="Unassembled WGS sequence"/>
</dbReference>
<protein>
    <submittedName>
        <fullName evidence="2">Uncharacterized protein</fullName>
    </submittedName>
</protein>
<dbReference type="InParanoid" id="G3IIY1"/>
<feature type="region of interest" description="Disordered" evidence="1">
    <location>
        <begin position="91"/>
        <end position="121"/>
    </location>
</feature>
<feature type="region of interest" description="Disordered" evidence="1">
    <location>
        <begin position="1"/>
        <end position="22"/>
    </location>
</feature>
<feature type="compositionally biased region" description="Low complexity" evidence="1">
    <location>
        <begin position="1"/>
        <end position="17"/>
    </location>
</feature>
<organism evidence="2 3">
    <name type="scientific">Cricetulus griseus</name>
    <name type="common">Chinese hamster</name>
    <name type="synonym">Cricetulus barabensis griseus</name>
    <dbReference type="NCBI Taxonomy" id="10029"/>
    <lineage>
        <taxon>Eukaryota</taxon>
        <taxon>Metazoa</taxon>
        <taxon>Chordata</taxon>
        <taxon>Craniata</taxon>
        <taxon>Vertebrata</taxon>
        <taxon>Euteleostomi</taxon>
        <taxon>Mammalia</taxon>
        <taxon>Eutheria</taxon>
        <taxon>Euarchontoglires</taxon>
        <taxon>Glires</taxon>
        <taxon>Rodentia</taxon>
        <taxon>Myomorpha</taxon>
        <taxon>Muroidea</taxon>
        <taxon>Cricetidae</taxon>
        <taxon>Cricetinae</taxon>
        <taxon>Cricetulus</taxon>
    </lineage>
</organism>
<dbReference type="STRING" id="10029.G3IIY1"/>